<dbReference type="STRING" id="1280948.HY36_06260"/>
<proteinExistence type="predicted"/>
<keyword evidence="1" id="KW-1133">Transmembrane helix</keyword>
<accession>A0A059DYG0</accession>
<reference evidence="4 5" key="1">
    <citation type="journal article" date="2014" name="Antonie Van Leeuwenhoek">
        <title>Hyphomonas beringensis sp. nov. and Hyphomonas chukchiensis sp. nov., isolated from surface seawater of the Bering Sea and Chukchi Sea.</title>
        <authorList>
            <person name="Li C."/>
            <person name="Lai Q."/>
            <person name="Li G."/>
            <person name="Dong C."/>
            <person name="Wang J."/>
            <person name="Liao Y."/>
            <person name="Shao Z."/>
        </authorList>
    </citation>
    <scope>NUCLEOTIDE SEQUENCE [LARGE SCALE GENOMIC DNA]</scope>
    <source>
        <strain evidence="4 5">22II1-22F38</strain>
    </source>
</reference>
<dbReference type="EMBL" id="DOGS01000203">
    <property type="protein sequence ID" value="HBQ49242.1"/>
    <property type="molecule type" value="Genomic_DNA"/>
</dbReference>
<evidence type="ECO:0008006" key="8">
    <source>
        <dbReference type="Google" id="ProtNLM"/>
    </source>
</evidence>
<sequence>MQSRFSFDGALMFAFRAPHVRSFPWIFSAAFAGVFTAFLLLIMLLASGDAREVISAFEALDQAGFDDDDPRVLISLVLGAFEPLIGWGVFAMLGSWVIWAVFESASQRRYIRDEGFSLGFGGDELRMMGVGFCWAVLQAVFTLLPLFMIFGSIMGIFDLIDSGASEDEIARSIIGPIFGALGVWFLLFLVYIFFATRLAPCFALTIKDREFRFLDAWNVSRGRFWPILGAYVIITIVGGIVVSIAEQILEFGLIGVLTPALGDAETGEDFLRAFMSGGVLVVLAVYFLIRLFLSGLLMHVAGGPAALAARHDPRGGVDDALQADVFN</sequence>
<feature type="transmembrane region" description="Helical" evidence="1">
    <location>
        <begin position="84"/>
        <end position="102"/>
    </location>
</feature>
<evidence type="ECO:0000313" key="7">
    <source>
        <dbReference type="Proteomes" id="UP000263957"/>
    </source>
</evidence>
<dbReference type="Proteomes" id="UP000263957">
    <property type="component" value="Unassembled WGS sequence"/>
</dbReference>
<evidence type="ECO:0000313" key="4">
    <source>
        <dbReference type="EMBL" id="KCZ59728.1"/>
    </source>
</evidence>
<protein>
    <recommendedName>
        <fullName evidence="8">Glycerophosphoryl diester phosphodiesterase membrane domain-containing protein</fullName>
    </recommendedName>
</protein>
<keyword evidence="1" id="KW-0472">Membrane</keyword>
<reference evidence="6 7" key="2">
    <citation type="journal article" date="2018" name="Nat. Biotechnol.">
        <title>A standardized bacterial taxonomy based on genome phylogeny substantially revises the tree of life.</title>
        <authorList>
            <person name="Parks D.H."/>
            <person name="Chuvochina M."/>
            <person name="Waite D.W."/>
            <person name="Rinke C."/>
            <person name="Skarshewski A."/>
            <person name="Chaumeil P.A."/>
            <person name="Hugenholtz P."/>
        </authorList>
    </citation>
    <scope>NUCLEOTIDE SEQUENCE [LARGE SCALE GENOMIC DNA]</scope>
    <source>
        <strain evidence="3">UBA10378</strain>
        <strain evidence="2">UBA8557</strain>
    </source>
</reference>
<dbReference type="RefSeq" id="WP_035552880.1">
    <property type="nucleotide sequence ID" value="NZ_JBERJB010000011.1"/>
</dbReference>
<dbReference type="Proteomes" id="UP000259173">
    <property type="component" value="Unassembled WGS sequence"/>
</dbReference>
<evidence type="ECO:0000256" key="1">
    <source>
        <dbReference type="SAM" id="Phobius"/>
    </source>
</evidence>
<feature type="transmembrane region" description="Helical" evidence="1">
    <location>
        <begin position="132"/>
        <end position="157"/>
    </location>
</feature>
<comment type="caution">
    <text evidence="4">The sequence shown here is derived from an EMBL/GenBank/DDBJ whole genome shotgun (WGS) entry which is preliminary data.</text>
</comment>
<evidence type="ECO:0000313" key="6">
    <source>
        <dbReference type="Proteomes" id="UP000259173"/>
    </source>
</evidence>
<dbReference type="eggNOG" id="ENOG5033HYW">
    <property type="taxonomic scope" value="Bacteria"/>
</dbReference>
<dbReference type="Proteomes" id="UP000024547">
    <property type="component" value="Unassembled WGS sequence"/>
</dbReference>
<evidence type="ECO:0000313" key="3">
    <source>
        <dbReference type="EMBL" id="HBQ49242.1"/>
    </source>
</evidence>
<feature type="transmembrane region" description="Helical" evidence="1">
    <location>
        <begin position="25"/>
        <end position="46"/>
    </location>
</feature>
<feature type="transmembrane region" description="Helical" evidence="1">
    <location>
        <begin position="270"/>
        <end position="289"/>
    </location>
</feature>
<gene>
    <name evidence="2" type="ORF">DCG65_02060</name>
    <name evidence="3" type="ORF">DD728_10215</name>
    <name evidence="4" type="ORF">HY36_06260</name>
</gene>
<evidence type="ECO:0000313" key="5">
    <source>
        <dbReference type="Proteomes" id="UP000024547"/>
    </source>
</evidence>
<organism evidence="4 5">
    <name type="scientific">Hyphomonas atlantica</name>
    <dbReference type="NCBI Taxonomy" id="1280948"/>
    <lineage>
        <taxon>Bacteria</taxon>
        <taxon>Pseudomonadati</taxon>
        <taxon>Pseudomonadota</taxon>
        <taxon>Alphaproteobacteria</taxon>
        <taxon>Hyphomonadales</taxon>
        <taxon>Hyphomonadaceae</taxon>
        <taxon>Hyphomonas</taxon>
    </lineage>
</organism>
<dbReference type="AlphaFoldDB" id="A0A059DYG0"/>
<keyword evidence="5" id="KW-1185">Reference proteome</keyword>
<dbReference type="EMBL" id="AWFH01000034">
    <property type="protein sequence ID" value="KCZ59728.1"/>
    <property type="molecule type" value="Genomic_DNA"/>
</dbReference>
<feature type="transmembrane region" description="Helical" evidence="1">
    <location>
        <begin position="177"/>
        <end position="203"/>
    </location>
</feature>
<name>A0A059DYG0_9PROT</name>
<dbReference type="EMBL" id="DMBR01000061">
    <property type="protein sequence ID" value="HAE93316.1"/>
    <property type="molecule type" value="Genomic_DNA"/>
</dbReference>
<evidence type="ECO:0000313" key="2">
    <source>
        <dbReference type="EMBL" id="HAE93316.1"/>
    </source>
</evidence>
<dbReference type="PATRIC" id="fig|1280948.3.peg.2344"/>
<keyword evidence="1" id="KW-0812">Transmembrane</keyword>
<feature type="transmembrane region" description="Helical" evidence="1">
    <location>
        <begin position="224"/>
        <end position="245"/>
    </location>
</feature>